<gene>
    <name evidence="1" type="ORF">KUDE01_013973</name>
</gene>
<organism evidence="1 2">
    <name type="scientific">Dissostichus eleginoides</name>
    <name type="common">Patagonian toothfish</name>
    <name type="synonym">Dissostichus amissus</name>
    <dbReference type="NCBI Taxonomy" id="100907"/>
    <lineage>
        <taxon>Eukaryota</taxon>
        <taxon>Metazoa</taxon>
        <taxon>Chordata</taxon>
        <taxon>Craniata</taxon>
        <taxon>Vertebrata</taxon>
        <taxon>Euteleostomi</taxon>
        <taxon>Actinopterygii</taxon>
        <taxon>Neopterygii</taxon>
        <taxon>Teleostei</taxon>
        <taxon>Neoteleostei</taxon>
        <taxon>Acanthomorphata</taxon>
        <taxon>Eupercaria</taxon>
        <taxon>Perciformes</taxon>
        <taxon>Notothenioidei</taxon>
        <taxon>Nototheniidae</taxon>
        <taxon>Dissostichus</taxon>
    </lineage>
</organism>
<evidence type="ECO:0000313" key="1">
    <source>
        <dbReference type="EMBL" id="KAK1889296.1"/>
    </source>
</evidence>
<keyword evidence="2" id="KW-1185">Reference proteome</keyword>
<comment type="caution">
    <text evidence="1">The sequence shown here is derived from an EMBL/GenBank/DDBJ whole genome shotgun (WGS) entry which is preliminary data.</text>
</comment>
<dbReference type="AlphaFoldDB" id="A0AAD9F5U3"/>
<evidence type="ECO:0000313" key="2">
    <source>
        <dbReference type="Proteomes" id="UP001228049"/>
    </source>
</evidence>
<dbReference type="EMBL" id="JASDAP010000017">
    <property type="protein sequence ID" value="KAK1889296.1"/>
    <property type="molecule type" value="Genomic_DNA"/>
</dbReference>
<name>A0AAD9F5U3_DISEL</name>
<feature type="non-terminal residue" evidence="1">
    <location>
        <position position="1"/>
    </location>
</feature>
<dbReference type="Proteomes" id="UP001228049">
    <property type="component" value="Unassembled WGS sequence"/>
</dbReference>
<sequence length="164" mass="18990">CPSNTRFPENNLELLPHLTWEGEPKMCECFCPTIFQLIANTPRVQVEADGPIPMQKKKGPLETLMEEMEQEESEQQPMTRSGPDGTMTDLSADVVHCGDWLAVIYDQNWWLAKAVTVDAPHQDVKVEFFHPHGPSTRFYPKEVERICASYHLTIFWWNRHHQVV</sequence>
<protein>
    <submittedName>
        <fullName evidence="1">Chaperone protein HtpG</fullName>
    </submittedName>
</protein>
<accession>A0AAD9F5U3</accession>
<reference evidence="1" key="1">
    <citation type="submission" date="2023-04" db="EMBL/GenBank/DDBJ databases">
        <title>Chromosome-level genome of Chaenocephalus aceratus.</title>
        <authorList>
            <person name="Park H."/>
        </authorList>
    </citation>
    <scope>NUCLEOTIDE SEQUENCE</scope>
    <source>
        <strain evidence="1">DE</strain>
        <tissue evidence="1">Muscle</tissue>
    </source>
</reference>
<proteinExistence type="predicted"/>
<feature type="non-terminal residue" evidence="1">
    <location>
        <position position="164"/>
    </location>
</feature>